<dbReference type="AlphaFoldDB" id="A0A211ZLZ5"/>
<keyword evidence="1" id="KW-0732">Signal</keyword>
<protein>
    <submittedName>
        <fullName evidence="2">Uncharacterized protein</fullName>
    </submittedName>
</protein>
<comment type="caution">
    <text evidence="2">The sequence shown here is derived from an EMBL/GenBank/DDBJ whole genome shotgun (WGS) entry which is preliminary data.</text>
</comment>
<feature type="chain" id="PRO_5012735989" evidence="1">
    <location>
        <begin position="27"/>
        <end position="249"/>
    </location>
</feature>
<reference evidence="3" key="1">
    <citation type="submission" date="2017-05" db="EMBL/GenBank/DDBJ databases">
        <authorList>
            <person name="Macchi M."/>
            <person name="Festa S."/>
            <person name="Coppotelli B.M."/>
            <person name="Morelli I.S."/>
        </authorList>
    </citation>
    <scope>NUCLEOTIDE SEQUENCE [LARGE SCALE GENOMIC DNA]</scope>
    <source>
        <strain evidence="3">I</strain>
    </source>
</reference>
<gene>
    <name evidence="2" type="ORF">BWR60_15705</name>
</gene>
<name>A0A211ZLZ5_9PROT</name>
<accession>A0A211ZLZ5</accession>
<evidence type="ECO:0000313" key="2">
    <source>
        <dbReference type="EMBL" id="OWJ66196.1"/>
    </source>
</evidence>
<proteinExistence type="predicted"/>
<keyword evidence="3" id="KW-1185">Reference proteome</keyword>
<sequence length="249" mass="25474">MEIRMRPIALPAILIAAALLPSLAAAEETCYVVPTLSAADSVPQLKAVAPGQKRVHFLKGAAGGQGCPKDTAACRMKEYLVANDRVVVTAIQGAYACATFTGGAPNFATTTGLLPLSALADTPQAAEGDWTGAWRSGDEQEIDIKKAAGGAIAIEGNATYGGDDPQRVASGAINAGQIGATLTPEGDRAAFSASDDGKGAAYDANPGDDTVCRVRLWRVGPYLLAADNLMCGGMNVSFTGVYSRGKPGQ</sequence>
<organism evidence="2 3">
    <name type="scientific">Inquilinus limosus</name>
    <dbReference type="NCBI Taxonomy" id="171674"/>
    <lineage>
        <taxon>Bacteria</taxon>
        <taxon>Pseudomonadati</taxon>
        <taxon>Pseudomonadota</taxon>
        <taxon>Alphaproteobacteria</taxon>
        <taxon>Rhodospirillales</taxon>
        <taxon>Rhodospirillaceae</taxon>
        <taxon>Inquilinus</taxon>
    </lineage>
</organism>
<feature type="signal peptide" evidence="1">
    <location>
        <begin position="1"/>
        <end position="26"/>
    </location>
</feature>
<dbReference type="Proteomes" id="UP000196655">
    <property type="component" value="Unassembled WGS sequence"/>
</dbReference>
<dbReference type="EMBL" id="NHON01000027">
    <property type="protein sequence ID" value="OWJ66196.1"/>
    <property type="molecule type" value="Genomic_DNA"/>
</dbReference>
<evidence type="ECO:0000313" key="3">
    <source>
        <dbReference type="Proteomes" id="UP000196655"/>
    </source>
</evidence>
<evidence type="ECO:0000256" key="1">
    <source>
        <dbReference type="SAM" id="SignalP"/>
    </source>
</evidence>